<feature type="region of interest" description="Disordered" evidence="1">
    <location>
        <begin position="92"/>
        <end position="130"/>
    </location>
</feature>
<evidence type="ECO:0000256" key="1">
    <source>
        <dbReference type="SAM" id="MobiDB-lite"/>
    </source>
</evidence>
<feature type="compositionally biased region" description="Basic and acidic residues" evidence="1">
    <location>
        <begin position="104"/>
        <end position="114"/>
    </location>
</feature>
<gene>
    <name evidence="3" type="ORF">Pka01_80730</name>
</gene>
<dbReference type="AlphaFoldDB" id="A0A8J3Q154"/>
<comment type="caution">
    <text evidence="3">The sequence shown here is derived from an EMBL/GenBank/DDBJ whole genome shotgun (WGS) entry which is preliminary data.</text>
</comment>
<keyword evidence="4" id="KW-1185">Reference proteome</keyword>
<organism evidence="3 4">
    <name type="scientific">Planotetraspora kaengkrachanensis</name>
    <dbReference type="NCBI Taxonomy" id="575193"/>
    <lineage>
        <taxon>Bacteria</taxon>
        <taxon>Bacillati</taxon>
        <taxon>Actinomycetota</taxon>
        <taxon>Actinomycetes</taxon>
        <taxon>Streptosporangiales</taxon>
        <taxon>Streptosporangiaceae</taxon>
        <taxon>Planotetraspora</taxon>
    </lineage>
</organism>
<sequence length="130" mass="13927">MPNFKSLVGVLAISTALTGGAVALGTAVTVGTANATTVMGCGGGCGGGGWGRGHRNSNHNRNHLRQRQHERQFEFQRQHLLRDFTLVVTPFQKQDNDATPWQKQDNDSKAKAEAEDPYYGGAMTAPDTAS</sequence>
<protein>
    <submittedName>
        <fullName evidence="3">Uncharacterized protein</fullName>
    </submittedName>
</protein>
<feature type="signal peptide" evidence="2">
    <location>
        <begin position="1"/>
        <end position="23"/>
    </location>
</feature>
<evidence type="ECO:0000313" key="4">
    <source>
        <dbReference type="Proteomes" id="UP000630097"/>
    </source>
</evidence>
<dbReference type="EMBL" id="BONV01000064">
    <property type="protein sequence ID" value="GIG84946.1"/>
    <property type="molecule type" value="Genomic_DNA"/>
</dbReference>
<feature type="chain" id="PRO_5039730390" evidence="2">
    <location>
        <begin position="24"/>
        <end position="130"/>
    </location>
</feature>
<proteinExistence type="predicted"/>
<name>A0A8J3Q154_9ACTN</name>
<accession>A0A8J3Q154</accession>
<keyword evidence="2" id="KW-0732">Signal</keyword>
<reference evidence="3 4" key="1">
    <citation type="submission" date="2021-01" db="EMBL/GenBank/DDBJ databases">
        <title>Whole genome shotgun sequence of Planotetraspora kaengkrachanensis NBRC 104272.</title>
        <authorList>
            <person name="Komaki H."/>
            <person name="Tamura T."/>
        </authorList>
    </citation>
    <scope>NUCLEOTIDE SEQUENCE [LARGE SCALE GENOMIC DNA]</scope>
    <source>
        <strain evidence="3 4">NBRC 104272</strain>
    </source>
</reference>
<dbReference type="Proteomes" id="UP000630097">
    <property type="component" value="Unassembled WGS sequence"/>
</dbReference>
<evidence type="ECO:0000256" key="2">
    <source>
        <dbReference type="SAM" id="SignalP"/>
    </source>
</evidence>
<dbReference type="RefSeq" id="WP_203888205.1">
    <property type="nucleotide sequence ID" value="NZ_BAABHH010000002.1"/>
</dbReference>
<evidence type="ECO:0000313" key="3">
    <source>
        <dbReference type="EMBL" id="GIG84946.1"/>
    </source>
</evidence>
<feature type="compositionally biased region" description="Polar residues" evidence="1">
    <location>
        <begin position="92"/>
        <end position="103"/>
    </location>
</feature>